<comment type="similarity">
    <text evidence="2 6">Belongs to the GMC oxidoreductase family.</text>
</comment>
<organism evidence="9 10">
    <name type="scientific">Pseudooceanicola spongiae</name>
    <dbReference type="NCBI Taxonomy" id="2613965"/>
    <lineage>
        <taxon>Bacteria</taxon>
        <taxon>Pseudomonadati</taxon>
        <taxon>Pseudomonadota</taxon>
        <taxon>Alphaproteobacteria</taxon>
        <taxon>Rhodobacterales</taxon>
        <taxon>Paracoccaceae</taxon>
        <taxon>Pseudooceanicola</taxon>
    </lineage>
</organism>
<evidence type="ECO:0000256" key="5">
    <source>
        <dbReference type="PIRSR" id="PIRSR000137-2"/>
    </source>
</evidence>
<dbReference type="Gene3D" id="3.30.560.10">
    <property type="entry name" value="Glucose Oxidase, domain 3"/>
    <property type="match status" value="1"/>
</dbReference>
<evidence type="ECO:0000313" key="9">
    <source>
        <dbReference type="EMBL" id="QOL79680.1"/>
    </source>
</evidence>
<dbReference type="GO" id="GO:0016614">
    <property type="term" value="F:oxidoreductase activity, acting on CH-OH group of donors"/>
    <property type="evidence" value="ECO:0007669"/>
    <property type="project" value="InterPro"/>
</dbReference>
<keyword evidence="10" id="KW-1185">Reference proteome</keyword>
<sequence>MTNETPQNPGAGNKLAGDRAALQKSAIANQAELRANLRPLYDFIVCGAGSSGSVVARRLAENRDVTVLLIEAGGDDEALSVSDPSLWPTNLGSERDWGFVAEPSPYLDGRAMPLSMGKGLGGGSSVNAMVWARGHASDWDFFAAETQDPAWNYEAILKIYRAIEDWSGAPDPLRRGHGGILPVEPAQNPHPIADAMLRGAAASGLPTFADHNGAMMEGAGGAALCNVAIRDGARSSVFQRYIRPLMAQSNLTILTHTTVNRITIENGKAVGVQITHEGRQIAIRAGRETVLSLGAIGTPKLLMQSGIGDSEMLSRHSIKPVAHLPGVGRNFQDHVMVAGCVWESPEVIEPRNNLGEATFFWKSNEALETPDIQAFLIEVPIATQEAIGNYGPPPAASWSLLPGLVRPKSRGVVHLTGPNPNDPVAIDANVLSHPDDLTALARSVELCRDIGNSAALMPFAKREVMPGNLSGEALRAFVRLTASTVWHQSGTAKMGTDEMSVVDSELRVYGIANLRIADASIMPRVTTGNTMAPCVVIGERLGALLSGTRLPTASRPFAVFAEL</sequence>
<dbReference type="InterPro" id="IPR007867">
    <property type="entry name" value="GMC_OxRtase_C"/>
</dbReference>
<dbReference type="RefSeq" id="WP_193081979.1">
    <property type="nucleotide sequence ID" value="NZ_CP045201.1"/>
</dbReference>
<dbReference type="PANTHER" id="PTHR11552">
    <property type="entry name" value="GLUCOSE-METHANOL-CHOLINE GMC OXIDOREDUCTASE"/>
    <property type="match status" value="1"/>
</dbReference>
<dbReference type="PIRSF" id="PIRSF000137">
    <property type="entry name" value="Alcohol_oxidase"/>
    <property type="match status" value="1"/>
</dbReference>
<dbReference type="SUPFAM" id="SSF51905">
    <property type="entry name" value="FAD/NAD(P)-binding domain"/>
    <property type="match status" value="1"/>
</dbReference>
<dbReference type="InterPro" id="IPR036188">
    <property type="entry name" value="FAD/NAD-bd_sf"/>
</dbReference>
<dbReference type="Proteomes" id="UP000594118">
    <property type="component" value="Chromosome"/>
</dbReference>
<feature type="binding site" evidence="5">
    <location>
        <begin position="127"/>
        <end position="130"/>
    </location>
    <ligand>
        <name>FAD</name>
        <dbReference type="ChEBI" id="CHEBI:57692"/>
    </ligand>
</feature>
<comment type="cofactor">
    <cofactor evidence="1 5">
        <name>FAD</name>
        <dbReference type="ChEBI" id="CHEBI:57692"/>
    </cofactor>
</comment>
<evidence type="ECO:0000259" key="7">
    <source>
        <dbReference type="PROSITE" id="PS00623"/>
    </source>
</evidence>
<gene>
    <name evidence="9" type="ORF">F3W81_01900</name>
</gene>
<evidence type="ECO:0000256" key="1">
    <source>
        <dbReference type="ARBA" id="ARBA00001974"/>
    </source>
</evidence>
<evidence type="ECO:0000259" key="8">
    <source>
        <dbReference type="PROSITE" id="PS00624"/>
    </source>
</evidence>
<feature type="domain" description="Glucose-methanol-choline oxidoreductase N-terminal" evidence="8">
    <location>
        <begin position="294"/>
        <end position="308"/>
    </location>
</feature>
<evidence type="ECO:0000256" key="2">
    <source>
        <dbReference type="ARBA" id="ARBA00010790"/>
    </source>
</evidence>
<dbReference type="InterPro" id="IPR000172">
    <property type="entry name" value="GMC_OxRdtase_N"/>
</dbReference>
<evidence type="ECO:0000313" key="10">
    <source>
        <dbReference type="Proteomes" id="UP000594118"/>
    </source>
</evidence>
<keyword evidence="3 6" id="KW-0285">Flavoprotein</keyword>
<evidence type="ECO:0000256" key="4">
    <source>
        <dbReference type="ARBA" id="ARBA00022827"/>
    </source>
</evidence>
<feature type="binding site" evidence="5">
    <location>
        <position position="259"/>
    </location>
    <ligand>
        <name>FAD</name>
        <dbReference type="ChEBI" id="CHEBI:57692"/>
    </ligand>
</feature>
<dbReference type="KEGG" id="pshq:F3W81_01900"/>
<dbReference type="Pfam" id="PF05199">
    <property type="entry name" value="GMC_oxred_C"/>
    <property type="match status" value="1"/>
</dbReference>
<keyword evidence="4 5" id="KW-0274">FAD</keyword>
<dbReference type="PROSITE" id="PS00624">
    <property type="entry name" value="GMC_OXRED_2"/>
    <property type="match status" value="1"/>
</dbReference>
<dbReference type="Pfam" id="PF00732">
    <property type="entry name" value="GMC_oxred_N"/>
    <property type="match status" value="1"/>
</dbReference>
<dbReference type="SUPFAM" id="SSF54373">
    <property type="entry name" value="FAD-linked reductases, C-terminal domain"/>
    <property type="match status" value="1"/>
</dbReference>
<dbReference type="AlphaFoldDB" id="A0A7L9WKV1"/>
<dbReference type="GO" id="GO:0050660">
    <property type="term" value="F:flavin adenine dinucleotide binding"/>
    <property type="evidence" value="ECO:0007669"/>
    <property type="project" value="InterPro"/>
</dbReference>
<name>A0A7L9WKV1_9RHOB</name>
<evidence type="ECO:0000256" key="6">
    <source>
        <dbReference type="RuleBase" id="RU003968"/>
    </source>
</evidence>
<dbReference type="PROSITE" id="PS00623">
    <property type="entry name" value="GMC_OXRED_1"/>
    <property type="match status" value="1"/>
</dbReference>
<protein>
    <submittedName>
        <fullName evidence="9">GMC family oxidoreductase</fullName>
    </submittedName>
</protein>
<feature type="binding site" evidence="5">
    <location>
        <begin position="486"/>
        <end position="487"/>
    </location>
    <ligand>
        <name>FAD</name>
        <dbReference type="ChEBI" id="CHEBI:57692"/>
    </ligand>
</feature>
<feature type="domain" description="Glucose-methanol-choline oxidoreductase N-terminal" evidence="7">
    <location>
        <begin position="117"/>
        <end position="140"/>
    </location>
</feature>
<dbReference type="PANTHER" id="PTHR11552:SF147">
    <property type="entry name" value="CHOLINE DEHYDROGENASE, MITOCHONDRIAL"/>
    <property type="match status" value="1"/>
</dbReference>
<proteinExistence type="inferred from homology"/>
<dbReference type="EMBL" id="CP045201">
    <property type="protein sequence ID" value="QOL79680.1"/>
    <property type="molecule type" value="Genomic_DNA"/>
</dbReference>
<accession>A0A7L9WKV1</accession>
<reference evidence="9 10" key="1">
    <citation type="submission" date="2019-10" db="EMBL/GenBank/DDBJ databases">
        <title>Pseudopuniceibacterium sp. HQ09 islated from Antarctica.</title>
        <authorList>
            <person name="Liao L."/>
            <person name="Su S."/>
            <person name="Chen B."/>
            <person name="Yu Y."/>
        </authorList>
    </citation>
    <scope>NUCLEOTIDE SEQUENCE [LARGE SCALE GENOMIC DNA]</scope>
    <source>
        <strain evidence="9 10">HQ09</strain>
    </source>
</reference>
<dbReference type="Gene3D" id="3.50.50.60">
    <property type="entry name" value="FAD/NAD(P)-binding domain"/>
    <property type="match status" value="1"/>
</dbReference>
<evidence type="ECO:0000256" key="3">
    <source>
        <dbReference type="ARBA" id="ARBA00022630"/>
    </source>
</evidence>
<dbReference type="InterPro" id="IPR012132">
    <property type="entry name" value="GMC_OxRdtase"/>
</dbReference>